<feature type="compositionally biased region" description="Basic and acidic residues" evidence="1">
    <location>
        <begin position="181"/>
        <end position="190"/>
    </location>
</feature>
<feature type="region of interest" description="Disordered" evidence="1">
    <location>
        <begin position="136"/>
        <end position="209"/>
    </location>
</feature>
<reference evidence="2" key="1">
    <citation type="journal article" date="2020" name="Stud. Mycol.">
        <title>101 Dothideomycetes genomes: a test case for predicting lifestyles and emergence of pathogens.</title>
        <authorList>
            <person name="Haridas S."/>
            <person name="Albert R."/>
            <person name="Binder M."/>
            <person name="Bloem J."/>
            <person name="Labutti K."/>
            <person name="Salamov A."/>
            <person name="Andreopoulos B."/>
            <person name="Baker S."/>
            <person name="Barry K."/>
            <person name="Bills G."/>
            <person name="Bluhm B."/>
            <person name="Cannon C."/>
            <person name="Castanera R."/>
            <person name="Culley D."/>
            <person name="Daum C."/>
            <person name="Ezra D."/>
            <person name="Gonzalez J."/>
            <person name="Henrissat B."/>
            <person name="Kuo A."/>
            <person name="Liang C."/>
            <person name="Lipzen A."/>
            <person name="Lutzoni F."/>
            <person name="Magnuson J."/>
            <person name="Mondo S."/>
            <person name="Nolan M."/>
            <person name="Ohm R."/>
            <person name="Pangilinan J."/>
            <person name="Park H.-J."/>
            <person name="Ramirez L."/>
            <person name="Alfaro M."/>
            <person name="Sun H."/>
            <person name="Tritt A."/>
            <person name="Yoshinaga Y."/>
            <person name="Zwiers L.-H."/>
            <person name="Turgeon B."/>
            <person name="Goodwin S."/>
            <person name="Spatafora J."/>
            <person name="Crous P."/>
            <person name="Grigoriev I."/>
        </authorList>
    </citation>
    <scope>NUCLEOTIDE SEQUENCE</scope>
    <source>
        <strain evidence="2">CBS 113818</strain>
    </source>
</reference>
<accession>A0A6A6ZEU8</accession>
<gene>
    <name evidence="2" type="ORF">CC86DRAFT_413496</name>
</gene>
<keyword evidence="3" id="KW-1185">Reference proteome</keyword>
<evidence type="ECO:0000313" key="2">
    <source>
        <dbReference type="EMBL" id="KAF2818844.1"/>
    </source>
</evidence>
<evidence type="ECO:0000313" key="3">
    <source>
        <dbReference type="Proteomes" id="UP000799424"/>
    </source>
</evidence>
<protein>
    <submittedName>
        <fullName evidence="2">Uncharacterized protein</fullName>
    </submittedName>
</protein>
<organism evidence="2 3">
    <name type="scientific">Ophiobolus disseminans</name>
    <dbReference type="NCBI Taxonomy" id="1469910"/>
    <lineage>
        <taxon>Eukaryota</taxon>
        <taxon>Fungi</taxon>
        <taxon>Dikarya</taxon>
        <taxon>Ascomycota</taxon>
        <taxon>Pezizomycotina</taxon>
        <taxon>Dothideomycetes</taxon>
        <taxon>Pleosporomycetidae</taxon>
        <taxon>Pleosporales</taxon>
        <taxon>Pleosporineae</taxon>
        <taxon>Phaeosphaeriaceae</taxon>
        <taxon>Ophiobolus</taxon>
    </lineage>
</organism>
<evidence type="ECO:0000256" key="1">
    <source>
        <dbReference type="SAM" id="MobiDB-lite"/>
    </source>
</evidence>
<name>A0A6A6ZEU8_9PLEO</name>
<dbReference type="Proteomes" id="UP000799424">
    <property type="component" value="Unassembled WGS sequence"/>
</dbReference>
<dbReference type="AlphaFoldDB" id="A0A6A6ZEU8"/>
<proteinExistence type="predicted"/>
<sequence length="209" mass="23037">MRRIWETSWALSSSGLMQSLSTTQRAAMNLEECQIVGFDKVPCITSWHGVWRSPGAIWERQKKQRGAEFRNTILEAYVVKASPCTALAQPGLRLRVRSLRMHGALAAVAATRGVRVLSTPRALSPIPPPARYLCSSAAPARRQTTKHDAQPAPDALMSPAAERPQTHDRGVPSPRYLSRGGGDRSRDSRPCRGCTRTFQLPFPPGMPQQ</sequence>
<dbReference type="EMBL" id="MU006248">
    <property type="protein sequence ID" value="KAF2818844.1"/>
    <property type="molecule type" value="Genomic_DNA"/>
</dbReference>